<dbReference type="OrthoDB" id="5288220at2"/>
<dbReference type="InterPro" id="IPR027417">
    <property type="entry name" value="P-loop_NTPase"/>
</dbReference>
<dbReference type="SUPFAM" id="SSF52540">
    <property type="entry name" value="P-loop containing nucleoside triphosphate hydrolases"/>
    <property type="match status" value="1"/>
</dbReference>
<dbReference type="RefSeq" id="WP_021101470.1">
    <property type="nucleotide sequence ID" value="NZ_KE557312.1"/>
</dbReference>
<organism evidence="1 2">
    <name type="scientific">Litoreibacter arenae DSM 19593</name>
    <dbReference type="NCBI Taxonomy" id="1123360"/>
    <lineage>
        <taxon>Bacteria</taxon>
        <taxon>Pseudomonadati</taxon>
        <taxon>Pseudomonadota</taxon>
        <taxon>Alphaproteobacteria</taxon>
        <taxon>Rhodobacterales</taxon>
        <taxon>Roseobacteraceae</taxon>
        <taxon>Litoreibacter</taxon>
    </lineage>
</organism>
<dbReference type="HOGENOM" id="CLU_063451_0_0_5"/>
<comment type="caution">
    <text evidence="1">The sequence shown here is derived from an EMBL/GenBank/DDBJ whole genome shotgun (WGS) entry which is preliminary data.</text>
</comment>
<dbReference type="Pfam" id="PF05621">
    <property type="entry name" value="TniB"/>
    <property type="match status" value="1"/>
</dbReference>
<dbReference type="PANTHER" id="PTHR35894:SF5">
    <property type="entry name" value="MU-LIKE PROPHAGE FLUMU DNA TRANSPOSITION PROTEIN B"/>
    <property type="match status" value="1"/>
</dbReference>
<proteinExistence type="predicted"/>
<dbReference type="AlphaFoldDB" id="S9RSA2"/>
<dbReference type="Proteomes" id="UP000015351">
    <property type="component" value="Unassembled WGS sequence"/>
</dbReference>
<accession>S9RSA2</accession>
<dbReference type="PANTHER" id="PTHR35894">
    <property type="entry name" value="GENERAL SECRETION PATHWAY PROTEIN A-RELATED"/>
    <property type="match status" value="1"/>
</dbReference>
<name>S9RSA2_9RHOB</name>
<evidence type="ECO:0000313" key="1">
    <source>
        <dbReference type="EMBL" id="EPX80950.1"/>
    </source>
</evidence>
<dbReference type="InterPro" id="IPR008868">
    <property type="entry name" value="TniB"/>
</dbReference>
<keyword evidence="2" id="KW-1185">Reference proteome</keyword>
<dbReference type="eggNOG" id="COG1474">
    <property type="taxonomic scope" value="Bacteria"/>
</dbReference>
<dbReference type="STRING" id="1123360.thalar_00395"/>
<evidence type="ECO:0000313" key="2">
    <source>
        <dbReference type="Proteomes" id="UP000015351"/>
    </source>
</evidence>
<gene>
    <name evidence="1" type="ORF">thalar_00395</name>
</gene>
<reference evidence="2" key="1">
    <citation type="journal article" date="2013" name="Stand. Genomic Sci.">
        <title>Genome sequence of the Litoreibacter arenae type strain (DSM 19593(T)), a member of the Roseobacter clade isolated from sea sand.</title>
        <authorList>
            <person name="Riedel T."/>
            <person name="Fiebig A."/>
            <person name="Petersen J."/>
            <person name="Gronow S."/>
            <person name="Kyrpides N.C."/>
            <person name="Goker M."/>
            <person name="Klenk H.P."/>
        </authorList>
    </citation>
    <scope>NUCLEOTIDE SEQUENCE [LARGE SCALE GENOMIC DNA]</scope>
    <source>
        <strain evidence="2">DSM 19593</strain>
    </source>
</reference>
<dbReference type="InterPro" id="IPR052026">
    <property type="entry name" value="ExeA_AAA_ATPase_DNA-bind"/>
</dbReference>
<dbReference type="Gene3D" id="3.40.50.300">
    <property type="entry name" value="P-loop containing nucleotide triphosphate hydrolases"/>
    <property type="match status" value="1"/>
</dbReference>
<protein>
    <submittedName>
        <fullName evidence="1">Transposition protein, putative</fullName>
    </submittedName>
</protein>
<dbReference type="EMBL" id="AONI01000006">
    <property type="protein sequence ID" value="EPX80950.1"/>
    <property type="molecule type" value="Genomic_DNA"/>
</dbReference>
<sequence>MTYENQKFAVQDAVRALRDIYVEGDRDTVFREQLDRLIEFSQVPGEAGKPVIFTRTGETRGIILVDGAGGGKTSLIDKALRNHPALETSSSALRPWIGVSVPSPATLKSLGRAILSQTGYAAVSDRKPVWDIWALVRNRLKVLGTVVLWIDEAHDLFHSDARHEVNKTLRMLKALMQGEGAVIVVLSGIEALWDIASFDDQVRRRYAKLELPKVTLASHGDDLTSIVEGYCDRVGLRLQETEDLLPRLIYASRGRFGRCIEFTVHAIEVALSRGHEVLTRDHFAEAWVMQEGCAPGNNVFLAPKWSQINLTVRNHAA</sequence>